<dbReference type="InterPro" id="IPR001753">
    <property type="entry name" value="Enoyl-CoA_hydra/iso"/>
</dbReference>
<dbReference type="EMBL" id="JBEHZE010000001">
    <property type="protein sequence ID" value="MEX6632508.1"/>
    <property type="molecule type" value="Genomic_DNA"/>
</dbReference>
<evidence type="ECO:0000313" key="3">
    <source>
        <dbReference type="Proteomes" id="UP001560685"/>
    </source>
</evidence>
<accession>A0ABV3Z1S8</accession>
<dbReference type="InterPro" id="IPR014748">
    <property type="entry name" value="Enoyl-CoA_hydra_C"/>
</dbReference>
<gene>
    <name evidence="2" type="ORF">ABFZ84_03010</name>
</gene>
<dbReference type="SUPFAM" id="SSF52096">
    <property type="entry name" value="ClpP/crotonase"/>
    <property type="match status" value="1"/>
</dbReference>
<organism evidence="2 3">
    <name type="scientific">Hyphococcus lacteus</name>
    <dbReference type="NCBI Taxonomy" id="3143536"/>
    <lineage>
        <taxon>Bacteria</taxon>
        <taxon>Pseudomonadati</taxon>
        <taxon>Pseudomonadota</taxon>
        <taxon>Alphaproteobacteria</taxon>
        <taxon>Parvularculales</taxon>
        <taxon>Parvularculaceae</taxon>
        <taxon>Hyphococcus</taxon>
    </lineage>
</organism>
<dbReference type="RefSeq" id="WP_369312432.1">
    <property type="nucleotide sequence ID" value="NZ_JBEHZE010000001.1"/>
</dbReference>
<evidence type="ECO:0000256" key="1">
    <source>
        <dbReference type="ARBA" id="ARBA00005254"/>
    </source>
</evidence>
<dbReference type="PANTHER" id="PTHR42964">
    <property type="entry name" value="ENOYL-COA HYDRATASE"/>
    <property type="match status" value="1"/>
</dbReference>
<comment type="caution">
    <text evidence="2">The sequence shown here is derived from an EMBL/GenBank/DDBJ whole genome shotgun (WGS) entry which is preliminary data.</text>
</comment>
<keyword evidence="3" id="KW-1185">Reference proteome</keyword>
<reference evidence="2 3" key="1">
    <citation type="submission" date="2024-05" db="EMBL/GenBank/DDBJ databases">
        <title>Three bacterial strains, DH-69, EH-24, and ECK-19 isolated from coastal sediments.</title>
        <authorList>
            <person name="Ye Y.-Q."/>
            <person name="Du Z.-J."/>
        </authorList>
    </citation>
    <scope>NUCLEOTIDE SEQUENCE [LARGE SCALE GENOMIC DNA]</scope>
    <source>
        <strain evidence="2 3">ECK-19</strain>
    </source>
</reference>
<dbReference type="Pfam" id="PF00378">
    <property type="entry name" value="ECH_1"/>
    <property type="match status" value="1"/>
</dbReference>
<dbReference type="Proteomes" id="UP001560685">
    <property type="component" value="Unassembled WGS sequence"/>
</dbReference>
<dbReference type="PANTHER" id="PTHR42964:SF1">
    <property type="entry name" value="POLYKETIDE BIOSYNTHESIS ENOYL-COA HYDRATASE PKSH-RELATED"/>
    <property type="match status" value="1"/>
</dbReference>
<sequence>MTSLPETETLILEIQDGWLTISLNRPESRNALSDEMATELFAALSSVTNDRTIRGITLRGKNGIFCAGGDLKGFQKSLAGNFSFDDAKTMSQKAGELFALINSMPQVVIAMVEGAAIAGGLGMACCADFVVAVEDAKFSLTETMLGISPAQIAPFVIQRTGQMAARRLMLTGARFDGSEAHKLGIVDIVVKTAKEGNAAEQDIRKNVIRCAPGANAITKEIVRATAYMNTDAMIDFAADGFAKCMLGDEGREGILSFIEKRKPDWAQTNSLDEE</sequence>
<name>A0ABV3Z1S8_9PROT</name>
<dbReference type="Gene3D" id="1.10.12.10">
    <property type="entry name" value="Lyase 2-enoyl-coa Hydratase, Chain A, domain 2"/>
    <property type="match status" value="1"/>
</dbReference>
<dbReference type="CDD" id="cd06558">
    <property type="entry name" value="crotonase-like"/>
    <property type="match status" value="1"/>
</dbReference>
<protein>
    <submittedName>
        <fullName evidence="2">Enoyl-CoA hydratase-related protein</fullName>
    </submittedName>
</protein>
<dbReference type="Gene3D" id="3.90.226.10">
    <property type="entry name" value="2-enoyl-CoA Hydratase, Chain A, domain 1"/>
    <property type="match status" value="1"/>
</dbReference>
<comment type="similarity">
    <text evidence="1">Belongs to the enoyl-CoA hydratase/isomerase family.</text>
</comment>
<dbReference type="InterPro" id="IPR051683">
    <property type="entry name" value="Enoyl-CoA_Hydratase/Isomerase"/>
</dbReference>
<dbReference type="InterPro" id="IPR029045">
    <property type="entry name" value="ClpP/crotonase-like_dom_sf"/>
</dbReference>
<evidence type="ECO:0000313" key="2">
    <source>
        <dbReference type="EMBL" id="MEX6632508.1"/>
    </source>
</evidence>
<proteinExistence type="inferred from homology"/>